<dbReference type="SUPFAM" id="SSF53098">
    <property type="entry name" value="Ribonuclease H-like"/>
    <property type="match status" value="1"/>
</dbReference>
<name>A0A151J3J3_9HYME</name>
<dbReference type="EMBL" id="KQ980278">
    <property type="protein sequence ID" value="KYN16994.1"/>
    <property type="molecule type" value="Genomic_DNA"/>
</dbReference>
<dbReference type="Proteomes" id="UP000078492">
    <property type="component" value="Unassembled WGS sequence"/>
</dbReference>
<evidence type="ECO:0000313" key="3">
    <source>
        <dbReference type="Proteomes" id="UP000078492"/>
    </source>
</evidence>
<feature type="domain" description="HAT C-terminal dimerisation" evidence="1">
    <location>
        <begin position="59"/>
        <end position="117"/>
    </location>
</feature>
<gene>
    <name evidence="2" type="ORF">ALC57_10766</name>
</gene>
<organism evidence="2 3">
    <name type="scientific">Trachymyrmex cornetzi</name>
    <dbReference type="NCBI Taxonomy" id="471704"/>
    <lineage>
        <taxon>Eukaryota</taxon>
        <taxon>Metazoa</taxon>
        <taxon>Ecdysozoa</taxon>
        <taxon>Arthropoda</taxon>
        <taxon>Hexapoda</taxon>
        <taxon>Insecta</taxon>
        <taxon>Pterygota</taxon>
        <taxon>Neoptera</taxon>
        <taxon>Endopterygota</taxon>
        <taxon>Hymenoptera</taxon>
        <taxon>Apocrita</taxon>
        <taxon>Aculeata</taxon>
        <taxon>Formicoidea</taxon>
        <taxon>Formicidae</taxon>
        <taxon>Myrmicinae</taxon>
        <taxon>Trachymyrmex</taxon>
    </lineage>
</organism>
<dbReference type="Pfam" id="PF05699">
    <property type="entry name" value="Dimer_Tnp_hAT"/>
    <property type="match status" value="1"/>
</dbReference>
<reference evidence="2 3" key="1">
    <citation type="submission" date="2015-09" db="EMBL/GenBank/DDBJ databases">
        <title>Trachymyrmex cornetzi WGS genome.</title>
        <authorList>
            <person name="Nygaard S."/>
            <person name="Hu H."/>
            <person name="Boomsma J."/>
            <person name="Zhang G."/>
        </authorList>
    </citation>
    <scope>NUCLEOTIDE SEQUENCE [LARGE SCALE GENOMIC DNA]</scope>
    <source>
        <strain evidence="2">Tcor2-1</strain>
        <tissue evidence="2">Whole body</tissue>
    </source>
</reference>
<sequence length="130" mass="14339">MRPSTRPANYRATLLPILRGSDAAYGRPEVSVSRSPFPFPFLLCLSSSPPLPLSTLVSLSDNTPMFAKVSTFAIQLLSLPHSSANVERLFSQINLIKTDVRNSILSATLSGLIHTKEYLNSKSCYIRRTI</sequence>
<dbReference type="AlphaFoldDB" id="A0A151J3J3"/>
<protein>
    <recommendedName>
        <fullName evidence="1">HAT C-terminal dimerisation domain-containing protein</fullName>
    </recommendedName>
</protein>
<evidence type="ECO:0000259" key="1">
    <source>
        <dbReference type="Pfam" id="PF05699"/>
    </source>
</evidence>
<dbReference type="GO" id="GO:0046983">
    <property type="term" value="F:protein dimerization activity"/>
    <property type="evidence" value="ECO:0007669"/>
    <property type="project" value="InterPro"/>
</dbReference>
<accession>A0A151J3J3</accession>
<dbReference type="InterPro" id="IPR008906">
    <property type="entry name" value="HATC_C_dom"/>
</dbReference>
<evidence type="ECO:0000313" key="2">
    <source>
        <dbReference type="EMBL" id="KYN16994.1"/>
    </source>
</evidence>
<proteinExistence type="predicted"/>
<keyword evidence="3" id="KW-1185">Reference proteome</keyword>
<dbReference type="InterPro" id="IPR012337">
    <property type="entry name" value="RNaseH-like_sf"/>
</dbReference>